<evidence type="ECO:0000256" key="7">
    <source>
        <dbReference type="RuleBase" id="RU363032"/>
    </source>
</evidence>
<dbReference type="CDD" id="cd06261">
    <property type="entry name" value="TM_PBP2"/>
    <property type="match status" value="1"/>
</dbReference>
<evidence type="ECO:0000313" key="9">
    <source>
        <dbReference type="EMBL" id="MCF6376592.1"/>
    </source>
</evidence>
<dbReference type="Pfam" id="PF00528">
    <property type="entry name" value="BPD_transp_1"/>
    <property type="match status" value="1"/>
</dbReference>
<dbReference type="SUPFAM" id="SSF161098">
    <property type="entry name" value="MetI-like"/>
    <property type="match status" value="1"/>
</dbReference>
<dbReference type="RefSeq" id="WP_236398866.1">
    <property type="nucleotide sequence ID" value="NZ_JAKJHZ010000003.1"/>
</dbReference>
<keyword evidence="6 7" id="KW-0472">Membrane</keyword>
<evidence type="ECO:0000256" key="1">
    <source>
        <dbReference type="ARBA" id="ARBA00004651"/>
    </source>
</evidence>
<evidence type="ECO:0000259" key="8">
    <source>
        <dbReference type="PROSITE" id="PS50928"/>
    </source>
</evidence>
<evidence type="ECO:0000313" key="10">
    <source>
        <dbReference type="Proteomes" id="UP001201161"/>
    </source>
</evidence>
<dbReference type="PROSITE" id="PS50928">
    <property type="entry name" value="ABC_TM1"/>
    <property type="match status" value="1"/>
</dbReference>
<dbReference type="InterPro" id="IPR035906">
    <property type="entry name" value="MetI-like_sf"/>
</dbReference>
<dbReference type="Gene3D" id="1.10.3720.10">
    <property type="entry name" value="MetI-like"/>
    <property type="match status" value="1"/>
</dbReference>
<organism evidence="9 10">
    <name type="scientific">Nocardioides potassii</name>
    <dbReference type="NCBI Taxonomy" id="2911371"/>
    <lineage>
        <taxon>Bacteria</taxon>
        <taxon>Bacillati</taxon>
        <taxon>Actinomycetota</taxon>
        <taxon>Actinomycetes</taxon>
        <taxon>Propionibacteriales</taxon>
        <taxon>Nocardioidaceae</taxon>
        <taxon>Nocardioides</taxon>
    </lineage>
</organism>
<comment type="subcellular location">
    <subcellularLocation>
        <location evidence="1 7">Cell membrane</location>
        <topology evidence="1 7">Multi-pass membrane protein</topology>
    </subcellularLocation>
</comment>
<name>A0ABS9H5R8_9ACTN</name>
<protein>
    <submittedName>
        <fullName evidence="9">Carbohydrate ABC transporter permease</fullName>
    </submittedName>
</protein>
<keyword evidence="4 7" id="KW-0812">Transmembrane</keyword>
<keyword evidence="3" id="KW-1003">Cell membrane</keyword>
<comment type="similarity">
    <text evidence="7">Belongs to the binding-protein-dependent transport system permease family.</text>
</comment>
<keyword evidence="5 7" id="KW-1133">Transmembrane helix</keyword>
<proteinExistence type="inferred from homology"/>
<dbReference type="EMBL" id="JAKJHZ010000003">
    <property type="protein sequence ID" value="MCF6376592.1"/>
    <property type="molecule type" value="Genomic_DNA"/>
</dbReference>
<feature type="transmembrane region" description="Helical" evidence="7">
    <location>
        <begin position="125"/>
        <end position="149"/>
    </location>
</feature>
<dbReference type="Proteomes" id="UP001201161">
    <property type="component" value="Unassembled WGS sequence"/>
</dbReference>
<feature type="transmembrane region" description="Helical" evidence="7">
    <location>
        <begin position="97"/>
        <end position="118"/>
    </location>
</feature>
<keyword evidence="2 7" id="KW-0813">Transport</keyword>
<feature type="transmembrane region" description="Helical" evidence="7">
    <location>
        <begin position="169"/>
        <end position="190"/>
    </location>
</feature>
<evidence type="ECO:0000256" key="4">
    <source>
        <dbReference type="ARBA" id="ARBA00022692"/>
    </source>
</evidence>
<comment type="caution">
    <text evidence="9">The sequence shown here is derived from an EMBL/GenBank/DDBJ whole genome shotgun (WGS) entry which is preliminary data.</text>
</comment>
<feature type="transmembrane region" description="Helical" evidence="7">
    <location>
        <begin position="32"/>
        <end position="55"/>
    </location>
</feature>
<dbReference type="PANTHER" id="PTHR43744">
    <property type="entry name" value="ABC TRANSPORTER PERMEASE PROTEIN MG189-RELATED-RELATED"/>
    <property type="match status" value="1"/>
</dbReference>
<dbReference type="InterPro" id="IPR000515">
    <property type="entry name" value="MetI-like"/>
</dbReference>
<sequence>MTYETPVAVAPPERRAAAPVRREGGVLSQRRGTVATVIMAVLALLWLFPLVWALINSFREYEYTQVNGYLSFGGWTTSNYRQAWSQGDFGLHMKNSFLITVPAVLLTLWLSSMVAFVLARFSYRFNLALLGVFLAANLLPPQALLIPVFRMFREVPLPYFMSDSGSMLNSFWALILVNTAFQMGFCTFVLSNYMKTLPHEIYESAELDGASVWRQYWQLTMPLVRPALAALATLQVTWVYNEFFWATVLIQQGDKLPVTSALNNLRGQFFTDTNLVAAGSIIVALPVLVVFFALQKQFVSGLTLGSTKG</sequence>
<gene>
    <name evidence="9" type="ORF">L2K70_03165</name>
</gene>
<evidence type="ECO:0000256" key="2">
    <source>
        <dbReference type="ARBA" id="ARBA00022448"/>
    </source>
</evidence>
<evidence type="ECO:0000256" key="5">
    <source>
        <dbReference type="ARBA" id="ARBA00022989"/>
    </source>
</evidence>
<accession>A0ABS9H5R8</accession>
<keyword evidence="10" id="KW-1185">Reference proteome</keyword>
<reference evidence="9 10" key="1">
    <citation type="submission" date="2022-01" db="EMBL/GenBank/DDBJ databases">
        <title>Nocardioides sp. nov., an actinomycete isolated from mining soil.</title>
        <authorList>
            <person name="Liu L."/>
        </authorList>
    </citation>
    <scope>NUCLEOTIDE SEQUENCE [LARGE SCALE GENOMIC DNA]</scope>
    <source>
        <strain evidence="9 10">KLBMP 9356</strain>
    </source>
</reference>
<dbReference type="PANTHER" id="PTHR43744:SF12">
    <property type="entry name" value="ABC TRANSPORTER PERMEASE PROTEIN MG189-RELATED"/>
    <property type="match status" value="1"/>
</dbReference>
<evidence type="ECO:0000256" key="3">
    <source>
        <dbReference type="ARBA" id="ARBA00022475"/>
    </source>
</evidence>
<feature type="domain" description="ABC transmembrane type-1" evidence="8">
    <location>
        <begin position="93"/>
        <end position="294"/>
    </location>
</feature>
<feature type="transmembrane region" description="Helical" evidence="7">
    <location>
        <begin position="275"/>
        <end position="294"/>
    </location>
</feature>
<evidence type="ECO:0000256" key="6">
    <source>
        <dbReference type="ARBA" id="ARBA00023136"/>
    </source>
</evidence>